<dbReference type="EMBL" id="JACCFO010000001">
    <property type="protein sequence ID" value="NYI94742.1"/>
    <property type="molecule type" value="Genomic_DNA"/>
</dbReference>
<gene>
    <name evidence="2" type="ORF">HNR12_001019</name>
</gene>
<organism evidence="2 3">
    <name type="scientific">Streptomonospora nanhaiensis</name>
    <dbReference type="NCBI Taxonomy" id="1323731"/>
    <lineage>
        <taxon>Bacteria</taxon>
        <taxon>Bacillati</taxon>
        <taxon>Actinomycetota</taxon>
        <taxon>Actinomycetes</taxon>
        <taxon>Streptosporangiales</taxon>
        <taxon>Nocardiopsidaceae</taxon>
        <taxon>Streptomonospora</taxon>
    </lineage>
</organism>
<dbReference type="AlphaFoldDB" id="A0A853BJJ5"/>
<feature type="compositionally biased region" description="Basic and acidic residues" evidence="1">
    <location>
        <begin position="11"/>
        <end position="20"/>
    </location>
</feature>
<evidence type="ECO:0000256" key="1">
    <source>
        <dbReference type="SAM" id="MobiDB-lite"/>
    </source>
</evidence>
<reference evidence="2 3" key="1">
    <citation type="submission" date="2020-07" db="EMBL/GenBank/DDBJ databases">
        <title>Sequencing the genomes of 1000 actinobacteria strains.</title>
        <authorList>
            <person name="Klenk H.-P."/>
        </authorList>
    </citation>
    <scope>NUCLEOTIDE SEQUENCE [LARGE SCALE GENOMIC DNA]</scope>
    <source>
        <strain evidence="2 3">DSM 45927</strain>
    </source>
</reference>
<protein>
    <submittedName>
        <fullName evidence="2">Uncharacterized protein</fullName>
    </submittedName>
</protein>
<name>A0A853BJJ5_9ACTN</name>
<keyword evidence="3" id="KW-1185">Reference proteome</keyword>
<feature type="compositionally biased region" description="Low complexity" evidence="1">
    <location>
        <begin position="57"/>
        <end position="80"/>
    </location>
</feature>
<evidence type="ECO:0000313" key="3">
    <source>
        <dbReference type="Proteomes" id="UP000575985"/>
    </source>
</evidence>
<sequence>MGEVAEVDVAADQHHPRRGDQGVPQQPHQQVVAQDVDTEGELEAVLGRLVGGGGLQAGVADQGRQPRQGPGGQPLAQLGRRGADAVERGEVAVQRVDVGVAGLVGEPPGHRGGGLAHRDHDVAVGIGAQQL</sequence>
<evidence type="ECO:0000313" key="2">
    <source>
        <dbReference type="EMBL" id="NYI94742.1"/>
    </source>
</evidence>
<accession>A0A853BJJ5</accession>
<feature type="region of interest" description="Disordered" evidence="1">
    <location>
        <begin position="1"/>
        <end position="28"/>
    </location>
</feature>
<feature type="region of interest" description="Disordered" evidence="1">
    <location>
        <begin position="55"/>
        <end position="83"/>
    </location>
</feature>
<proteinExistence type="predicted"/>
<dbReference type="Proteomes" id="UP000575985">
    <property type="component" value="Unassembled WGS sequence"/>
</dbReference>
<comment type="caution">
    <text evidence="2">The sequence shown here is derived from an EMBL/GenBank/DDBJ whole genome shotgun (WGS) entry which is preliminary data.</text>
</comment>